<evidence type="ECO:0000259" key="17">
    <source>
        <dbReference type="Pfam" id="PF00593"/>
    </source>
</evidence>
<dbReference type="PANTHER" id="PTHR32552:SF81">
    <property type="entry name" value="TONB-DEPENDENT OUTER MEMBRANE RECEPTOR"/>
    <property type="match status" value="1"/>
</dbReference>
<name>A0A1D8ASG0_9BACT</name>
<feature type="domain" description="TonB-dependent receptor plug" evidence="18">
    <location>
        <begin position="55"/>
        <end position="163"/>
    </location>
</feature>
<feature type="chain" id="PRO_5009105043" evidence="16">
    <location>
        <begin position="22"/>
        <end position="738"/>
    </location>
</feature>
<dbReference type="PANTHER" id="PTHR32552">
    <property type="entry name" value="FERRICHROME IRON RECEPTOR-RELATED"/>
    <property type="match status" value="1"/>
</dbReference>
<evidence type="ECO:0000256" key="4">
    <source>
        <dbReference type="ARBA" id="ARBA00022452"/>
    </source>
</evidence>
<evidence type="ECO:0000256" key="1">
    <source>
        <dbReference type="ARBA" id="ARBA00004571"/>
    </source>
</evidence>
<dbReference type="Pfam" id="PF00593">
    <property type="entry name" value="TonB_dep_Rec_b-barrel"/>
    <property type="match status" value="1"/>
</dbReference>
<evidence type="ECO:0000256" key="6">
    <source>
        <dbReference type="ARBA" id="ARBA00022692"/>
    </source>
</evidence>
<evidence type="ECO:0000256" key="16">
    <source>
        <dbReference type="SAM" id="SignalP"/>
    </source>
</evidence>
<dbReference type="PROSITE" id="PS52016">
    <property type="entry name" value="TONB_DEPENDENT_REC_3"/>
    <property type="match status" value="1"/>
</dbReference>
<keyword evidence="4 14" id="KW-1134">Transmembrane beta strand</keyword>
<evidence type="ECO:0000256" key="8">
    <source>
        <dbReference type="ARBA" id="ARBA00023004"/>
    </source>
</evidence>
<dbReference type="InterPro" id="IPR010105">
    <property type="entry name" value="TonB_sidphr_rcpt"/>
</dbReference>
<feature type="signal peptide" evidence="16">
    <location>
        <begin position="1"/>
        <end position="21"/>
    </location>
</feature>
<dbReference type="KEGG" id="obg:Verru16b_00891"/>
<evidence type="ECO:0000256" key="2">
    <source>
        <dbReference type="ARBA" id="ARBA00009810"/>
    </source>
</evidence>
<keyword evidence="11 14" id="KW-0472">Membrane</keyword>
<keyword evidence="12 19" id="KW-0675">Receptor</keyword>
<evidence type="ECO:0000256" key="3">
    <source>
        <dbReference type="ARBA" id="ARBA00022448"/>
    </source>
</evidence>
<evidence type="ECO:0000256" key="7">
    <source>
        <dbReference type="ARBA" id="ARBA00022729"/>
    </source>
</evidence>
<sequence length="738" mass="81524">MNLRLSRLVPSLAFTTSFAIAQVQLPPAEPGVKIADPFVKLDTLVVSATRTEKPLIEVPASVSVVSLKDRENKGLLRIGEELVGVPGVTLRQEQSGVEAALVIRGAPERHLNDTFLLLLDGVPFVTPDDEVLLESVPYGAVDRVEVVRGPVSALYGRGGVSGAVAYSTREVGDQAAGELTLSYGSNNYFAPSLVYGTPVSDTNRLLVRLGHERGDGWRDRTARRSSSAFLKDVWQVTPKLELTLSGSYSDTEQQIASHLPLRADGSIVAVTGGREANTNIDDARSERTLWFGTARAKLAVSDAVEATFTLHHRDNDSLYNGGFNEGFDEVAETIRWNGFRGDGSDQTTFAEAQVSWKTARNHLLVGANHEWIASQDRETWTGQYGFDFATFDFYFYNQFRSYRTGALLNKADWIQDRLLDADTDVKVGALFVQDEFKATDRLTLTVGARLDRFERDVAFGPTTEENGTVTLPGSRKADSDDNLSPKFSALYQWTPQLSTYFAYGEGFSPAFGPVWSFGGRDTTLKPETARNFEVGVKGEFFDRALGLTATVYRLERQDLLQYVADGVATKTINAGKQRAEGLELQARFDLRAVAEGLSGFASYTYTDAKWIKNRFIVDEFTGEEIDLSGKSVVRVPKHQFSFGLTKNLPAAGLALSAWYDYVGDYPVDGLNQLVDGAHGLANISLTWRPKQASQWEWSVVVRNAFDKEYNLLRGTSREPVEAYPGAPRQFLTTLRYAF</sequence>
<dbReference type="Pfam" id="PF07715">
    <property type="entry name" value="Plug"/>
    <property type="match status" value="1"/>
</dbReference>
<dbReference type="InterPro" id="IPR037066">
    <property type="entry name" value="Plug_dom_sf"/>
</dbReference>
<dbReference type="InterPro" id="IPR039426">
    <property type="entry name" value="TonB-dep_rcpt-like"/>
</dbReference>
<keyword evidence="20" id="KW-1185">Reference proteome</keyword>
<dbReference type="InterPro" id="IPR036942">
    <property type="entry name" value="Beta-barrel_TonB_sf"/>
</dbReference>
<accession>A0A1D8ASG0</accession>
<dbReference type="SUPFAM" id="SSF56935">
    <property type="entry name" value="Porins"/>
    <property type="match status" value="1"/>
</dbReference>
<dbReference type="Gene3D" id="2.170.130.10">
    <property type="entry name" value="TonB-dependent receptor, plug domain"/>
    <property type="match status" value="1"/>
</dbReference>
<dbReference type="InterPro" id="IPR010917">
    <property type="entry name" value="TonB_rcpt_CS"/>
</dbReference>
<dbReference type="NCBIfam" id="TIGR01783">
    <property type="entry name" value="TonB-siderophor"/>
    <property type="match status" value="1"/>
</dbReference>
<keyword evidence="9" id="KW-0406">Ion transport</keyword>
<dbReference type="Proteomes" id="UP000095228">
    <property type="component" value="Chromosome"/>
</dbReference>
<feature type="domain" description="TonB-dependent receptor-like beta-barrel" evidence="17">
    <location>
        <begin position="282"/>
        <end position="703"/>
    </location>
</feature>
<gene>
    <name evidence="19" type="primary">fhuA_5</name>
    <name evidence="19" type="ORF">Verru16b_00891</name>
</gene>
<comment type="similarity">
    <text evidence="2 14 15">Belongs to the TonB-dependent receptor family.</text>
</comment>
<evidence type="ECO:0000256" key="15">
    <source>
        <dbReference type="RuleBase" id="RU003357"/>
    </source>
</evidence>
<reference evidence="19 20" key="1">
    <citation type="submission" date="2016-06" db="EMBL/GenBank/DDBJ databases">
        <title>Three novel species with peptidoglycan cell walls form the new genus Lacunisphaera gen. nov. in the family Opitutaceae of the verrucomicrobial subdivision 4.</title>
        <authorList>
            <person name="Rast P."/>
            <person name="Gloeckner I."/>
            <person name="Jogler M."/>
            <person name="Boedeker C."/>
            <person name="Jeske O."/>
            <person name="Wiegand S."/>
            <person name="Reinhardt R."/>
            <person name="Schumann P."/>
            <person name="Rohde M."/>
            <person name="Spring S."/>
            <person name="Gloeckner F.O."/>
            <person name="Jogler C."/>
        </authorList>
    </citation>
    <scope>NUCLEOTIDE SEQUENCE [LARGE SCALE GENOMIC DNA]</scope>
    <source>
        <strain evidence="19 20">IG16b</strain>
    </source>
</reference>
<dbReference type="GO" id="GO:0015891">
    <property type="term" value="P:siderophore transport"/>
    <property type="evidence" value="ECO:0007669"/>
    <property type="project" value="InterPro"/>
</dbReference>
<evidence type="ECO:0000256" key="14">
    <source>
        <dbReference type="PROSITE-ProRule" id="PRU01360"/>
    </source>
</evidence>
<dbReference type="RefSeq" id="WP_069961154.1">
    <property type="nucleotide sequence ID" value="NZ_CP016094.1"/>
</dbReference>
<keyword evidence="7 16" id="KW-0732">Signal</keyword>
<dbReference type="InterPro" id="IPR010916">
    <property type="entry name" value="TonB_box_CS"/>
</dbReference>
<dbReference type="PATRIC" id="fig|1838286.3.peg.895"/>
<evidence type="ECO:0000256" key="9">
    <source>
        <dbReference type="ARBA" id="ARBA00023065"/>
    </source>
</evidence>
<evidence type="ECO:0000313" key="20">
    <source>
        <dbReference type="Proteomes" id="UP000095228"/>
    </source>
</evidence>
<keyword evidence="6 14" id="KW-0812">Transmembrane</keyword>
<evidence type="ECO:0000259" key="18">
    <source>
        <dbReference type="Pfam" id="PF07715"/>
    </source>
</evidence>
<dbReference type="InterPro" id="IPR000531">
    <property type="entry name" value="Beta-barrel_TonB"/>
</dbReference>
<proteinExistence type="inferred from homology"/>
<dbReference type="AlphaFoldDB" id="A0A1D8ASG0"/>
<evidence type="ECO:0000256" key="5">
    <source>
        <dbReference type="ARBA" id="ARBA00022496"/>
    </source>
</evidence>
<evidence type="ECO:0000256" key="12">
    <source>
        <dbReference type="ARBA" id="ARBA00023170"/>
    </source>
</evidence>
<dbReference type="GO" id="GO:0015343">
    <property type="term" value="F:siderophore-iron transmembrane transporter activity"/>
    <property type="evidence" value="ECO:0007669"/>
    <property type="project" value="InterPro"/>
</dbReference>
<keyword evidence="10 15" id="KW-0798">TonB box</keyword>
<dbReference type="CDD" id="cd01347">
    <property type="entry name" value="ligand_gated_channel"/>
    <property type="match status" value="1"/>
</dbReference>
<dbReference type="GO" id="GO:0009279">
    <property type="term" value="C:cell outer membrane"/>
    <property type="evidence" value="ECO:0007669"/>
    <property type="project" value="UniProtKB-SubCell"/>
</dbReference>
<dbReference type="PROSITE" id="PS00430">
    <property type="entry name" value="TONB_DEPENDENT_REC_1"/>
    <property type="match status" value="1"/>
</dbReference>
<dbReference type="InterPro" id="IPR012910">
    <property type="entry name" value="Plug_dom"/>
</dbReference>
<keyword evidence="3 14" id="KW-0813">Transport</keyword>
<evidence type="ECO:0000256" key="11">
    <source>
        <dbReference type="ARBA" id="ARBA00023136"/>
    </source>
</evidence>
<protein>
    <submittedName>
        <fullName evidence="19">Ferrichrome-iron receptor</fullName>
    </submittedName>
</protein>
<dbReference type="PROSITE" id="PS01156">
    <property type="entry name" value="TONB_DEPENDENT_REC_2"/>
    <property type="match status" value="1"/>
</dbReference>
<dbReference type="GO" id="GO:0038023">
    <property type="term" value="F:signaling receptor activity"/>
    <property type="evidence" value="ECO:0007669"/>
    <property type="project" value="InterPro"/>
</dbReference>
<keyword evidence="8" id="KW-0408">Iron</keyword>
<dbReference type="OrthoDB" id="9775095at2"/>
<keyword evidence="5" id="KW-0410">Iron transport</keyword>
<organism evidence="19 20">
    <name type="scientific">Lacunisphaera limnophila</name>
    <dbReference type="NCBI Taxonomy" id="1838286"/>
    <lineage>
        <taxon>Bacteria</taxon>
        <taxon>Pseudomonadati</taxon>
        <taxon>Verrucomicrobiota</taxon>
        <taxon>Opitutia</taxon>
        <taxon>Opitutales</taxon>
        <taxon>Opitutaceae</taxon>
        <taxon>Lacunisphaera</taxon>
    </lineage>
</organism>
<dbReference type="EMBL" id="CP016094">
    <property type="protein sequence ID" value="AOS43833.1"/>
    <property type="molecule type" value="Genomic_DNA"/>
</dbReference>
<evidence type="ECO:0000256" key="10">
    <source>
        <dbReference type="ARBA" id="ARBA00023077"/>
    </source>
</evidence>
<comment type="subcellular location">
    <subcellularLocation>
        <location evidence="1 14">Cell outer membrane</location>
        <topology evidence="1 14">Multi-pass membrane protein</topology>
    </subcellularLocation>
</comment>
<evidence type="ECO:0000313" key="19">
    <source>
        <dbReference type="EMBL" id="AOS43833.1"/>
    </source>
</evidence>
<dbReference type="Gene3D" id="2.40.170.20">
    <property type="entry name" value="TonB-dependent receptor, beta-barrel domain"/>
    <property type="match status" value="1"/>
</dbReference>
<dbReference type="STRING" id="1838286.Verru16b_00891"/>
<keyword evidence="13 14" id="KW-0998">Cell outer membrane</keyword>
<evidence type="ECO:0000256" key="13">
    <source>
        <dbReference type="ARBA" id="ARBA00023237"/>
    </source>
</evidence>